<gene>
    <name evidence="5" type="primary">ureE</name>
    <name evidence="7" type="ORF">ABFZ84_07350</name>
</gene>
<keyword evidence="4 5" id="KW-0143">Chaperone</keyword>
<keyword evidence="2 5" id="KW-0963">Cytoplasm</keyword>
<dbReference type="Gene3D" id="2.60.260.20">
    <property type="entry name" value="Urease metallochaperone UreE, N-terminal domain"/>
    <property type="match status" value="1"/>
</dbReference>
<dbReference type="InterPro" id="IPR007864">
    <property type="entry name" value="UreE_C_dom"/>
</dbReference>
<sequence>MRAIKIVSPPFSFDDSITLDEQGRTRRRFQMTTDGGISFTLDLPTSRLIRHGEGLELEDGRIIEVRAEPEPLYELTTKDPQAFAALAWQLGNRHLQAQIFDGRIFIRRDHVIKEMVIGLGANVEEVEAPFDPQTGAYDQHTGHAHKHS</sequence>
<dbReference type="RefSeq" id="WP_369313318.1">
    <property type="nucleotide sequence ID" value="NZ_JBEHZE010000001.1"/>
</dbReference>
<dbReference type="InterPro" id="IPR036118">
    <property type="entry name" value="UreE_N_sf"/>
</dbReference>
<dbReference type="EMBL" id="JBEHZE010000001">
    <property type="protein sequence ID" value="MEX6633363.1"/>
    <property type="molecule type" value="Genomic_DNA"/>
</dbReference>
<dbReference type="Proteomes" id="UP001560685">
    <property type="component" value="Unassembled WGS sequence"/>
</dbReference>
<accession>A0ABV3Z4A0</accession>
<name>A0ABV3Z4A0_9PROT</name>
<evidence type="ECO:0000313" key="8">
    <source>
        <dbReference type="Proteomes" id="UP001560685"/>
    </source>
</evidence>
<comment type="subcellular location">
    <subcellularLocation>
        <location evidence="1 5">Cytoplasm</location>
    </subcellularLocation>
</comment>
<dbReference type="Pfam" id="PF05194">
    <property type="entry name" value="UreE_C"/>
    <property type="match status" value="1"/>
</dbReference>
<dbReference type="HAMAP" id="MF_00822">
    <property type="entry name" value="UreE"/>
    <property type="match status" value="1"/>
</dbReference>
<protein>
    <recommendedName>
        <fullName evidence="5">Urease accessory protein UreE</fullName>
    </recommendedName>
</protein>
<dbReference type="SUPFAM" id="SSF69287">
    <property type="entry name" value="Urease metallochaperone UreE, N-terminal domain"/>
    <property type="match status" value="1"/>
</dbReference>
<dbReference type="CDD" id="cd00571">
    <property type="entry name" value="UreE"/>
    <property type="match status" value="1"/>
</dbReference>
<evidence type="ECO:0000256" key="4">
    <source>
        <dbReference type="ARBA" id="ARBA00023186"/>
    </source>
</evidence>
<evidence type="ECO:0000259" key="6">
    <source>
        <dbReference type="SMART" id="SM00988"/>
    </source>
</evidence>
<evidence type="ECO:0000256" key="3">
    <source>
        <dbReference type="ARBA" id="ARBA00022596"/>
    </source>
</evidence>
<reference evidence="7 8" key="1">
    <citation type="submission" date="2024-05" db="EMBL/GenBank/DDBJ databases">
        <title>Three bacterial strains, DH-69, EH-24, and ECK-19 isolated from coastal sediments.</title>
        <authorList>
            <person name="Ye Y.-Q."/>
            <person name="Du Z.-J."/>
        </authorList>
    </citation>
    <scope>NUCLEOTIDE SEQUENCE [LARGE SCALE GENOMIC DNA]</scope>
    <source>
        <strain evidence="7 8">ECK-19</strain>
    </source>
</reference>
<organism evidence="7 8">
    <name type="scientific">Hyphococcus lacteus</name>
    <dbReference type="NCBI Taxonomy" id="3143536"/>
    <lineage>
        <taxon>Bacteria</taxon>
        <taxon>Pseudomonadati</taxon>
        <taxon>Pseudomonadota</taxon>
        <taxon>Alphaproteobacteria</taxon>
        <taxon>Parvularculales</taxon>
        <taxon>Parvularculaceae</taxon>
        <taxon>Hyphococcus</taxon>
    </lineage>
</organism>
<dbReference type="SUPFAM" id="SSF69737">
    <property type="entry name" value="Urease metallochaperone UreE, C-terminal domain"/>
    <property type="match status" value="1"/>
</dbReference>
<feature type="domain" description="UreE urease accessory N-terminal" evidence="6">
    <location>
        <begin position="1"/>
        <end position="63"/>
    </location>
</feature>
<dbReference type="Gene3D" id="3.30.70.790">
    <property type="entry name" value="UreE, C-terminal domain"/>
    <property type="match status" value="1"/>
</dbReference>
<evidence type="ECO:0000256" key="2">
    <source>
        <dbReference type="ARBA" id="ARBA00022490"/>
    </source>
</evidence>
<dbReference type="Pfam" id="PF02814">
    <property type="entry name" value="UreE_N"/>
    <property type="match status" value="1"/>
</dbReference>
<dbReference type="InterPro" id="IPR004029">
    <property type="entry name" value="UreE_N"/>
</dbReference>
<comment type="similarity">
    <text evidence="5">Belongs to the UreE family.</text>
</comment>
<comment type="caution">
    <text evidence="7">The sequence shown here is derived from an EMBL/GenBank/DDBJ whole genome shotgun (WGS) entry which is preliminary data.</text>
</comment>
<keyword evidence="3 5" id="KW-0533">Nickel</keyword>
<keyword evidence="8" id="KW-1185">Reference proteome</keyword>
<comment type="function">
    <text evidence="5">Involved in urease metallocenter assembly. Binds nickel. Probably functions as a nickel donor during metallocenter assembly.</text>
</comment>
<proteinExistence type="inferred from homology"/>
<dbReference type="PIRSF" id="PIRSF036402">
    <property type="entry name" value="Ureas_acces_UreE"/>
    <property type="match status" value="1"/>
</dbReference>
<dbReference type="InterPro" id="IPR012406">
    <property type="entry name" value="UreE"/>
</dbReference>
<evidence type="ECO:0000256" key="1">
    <source>
        <dbReference type="ARBA" id="ARBA00004496"/>
    </source>
</evidence>
<evidence type="ECO:0000313" key="7">
    <source>
        <dbReference type="EMBL" id="MEX6633363.1"/>
    </source>
</evidence>
<evidence type="ECO:0000256" key="5">
    <source>
        <dbReference type="HAMAP-Rule" id="MF_00822"/>
    </source>
</evidence>
<dbReference type="SMART" id="SM00988">
    <property type="entry name" value="UreE_N"/>
    <property type="match status" value="1"/>
</dbReference>